<dbReference type="AlphaFoldDB" id="A0A0G2GAV6"/>
<comment type="caution">
    <text evidence="2">The sequence shown here is derived from an EMBL/GenBank/DDBJ whole genome shotgun (WGS) entry which is preliminary data.</text>
</comment>
<evidence type="ECO:0000259" key="1">
    <source>
        <dbReference type="Pfam" id="PF03446"/>
    </source>
</evidence>
<dbReference type="InterPro" id="IPR006115">
    <property type="entry name" value="6PGDH_NADP-bd"/>
</dbReference>
<dbReference type="GO" id="GO:0006574">
    <property type="term" value="P:L-valine catabolic process"/>
    <property type="evidence" value="ECO:0007669"/>
    <property type="project" value="TreeGrafter"/>
</dbReference>
<evidence type="ECO:0000313" key="2">
    <source>
        <dbReference type="EMBL" id="KKY14270.1"/>
    </source>
</evidence>
<feature type="domain" description="6-phosphogluconate dehydrogenase NADP-binding" evidence="1">
    <location>
        <begin position="17"/>
        <end position="126"/>
    </location>
</feature>
<dbReference type="Pfam" id="PF03446">
    <property type="entry name" value="NAD_binding_2"/>
    <property type="match status" value="1"/>
</dbReference>
<evidence type="ECO:0000313" key="3">
    <source>
        <dbReference type="Proteomes" id="UP000034182"/>
    </source>
</evidence>
<organism evidence="2 3">
    <name type="scientific">Diplodia seriata</name>
    <dbReference type="NCBI Taxonomy" id="420778"/>
    <lineage>
        <taxon>Eukaryota</taxon>
        <taxon>Fungi</taxon>
        <taxon>Dikarya</taxon>
        <taxon>Ascomycota</taxon>
        <taxon>Pezizomycotina</taxon>
        <taxon>Dothideomycetes</taxon>
        <taxon>Dothideomycetes incertae sedis</taxon>
        <taxon>Botryosphaeriales</taxon>
        <taxon>Botryosphaeriaceae</taxon>
        <taxon>Diplodia</taxon>
    </lineage>
</organism>
<sequence length="130" mass="12844">MAERTHDTTTAGAGGAFGFIGLGAMGTPMAANIRRKLPATTALYIHDPNASACAAFSAAHSAHGPITIAPSAAAVATRASTLISIVPAAPHARAVYLDPATGVVAAPANAHRLMLECSTIDVATTRAGGG</sequence>
<reference evidence="2 3" key="1">
    <citation type="submission" date="2015-03" db="EMBL/GenBank/DDBJ databases">
        <authorList>
            <person name="Morales-Cruz A."/>
            <person name="Amrine K.C."/>
            <person name="Cantu D."/>
        </authorList>
    </citation>
    <scope>NUCLEOTIDE SEQUENCE [LARGE SCALE GENOMIC DNA]</scope>
    <source>
        <strain evidence="2">DS831</strain>
    </source>
</reference>
<proteinExistence type="predicted"/>
<dbReference type="InterPro" id="IPR036291">
    <property type="entry name" value="NAD(P)-bd_dom_sf"/>
</dbReference>
<dbReference type="PROSITE" id="PS00895">
    <property type="entry name" value="3_HYDROXYISOBUT_DH"/>
    <property type="match status" value="1"/>
</dbReference>
<dbReference type="InterPro" id="IPR002204">
    <property type="entry name" value="3-OH-isobutyrate_DH-rel_CS"/>
</dbReference>
<gene>
    <name evidence="2" type="ORF">UCDDS831_g08331</name>
</gene>
<dbReference type="GO" id="GO:0005739">
    <property type="term" value="C:mitochondrion"/>
    <property type="evidence" value="ECO:0007669"/>
    <property type="project" value="TreeGrafter"/>
</dbReference>
<dbReference type="Gene3D" id="3.40.50.720">
    <property type="entry name" value="NAD(P)-binding Rossmann-like Domain"/>
    <property type="match status" value="1"/>
</dbReference>
<dbReference type="SUPFAM" id="SSF51735">
    <property type="entry name" value="NAD(P)-binding Rossmann-fold domains"/>
    <property type="match status" value="1"/>
</dbReference>
<dbReference type="GO" id="GO:0008442">
    <property type="term" value="F:3-hydroxyisobutyrate dehydrogenase activity"/>
    <property type="evidence" value="ECO:0007669"/>
    <property type="project" value="TreeGrafter"/>
</dbReference>
<accession>A0A0G2GAV6</accession>
<dbReference type="Proteomes" id="UP000034182">
    <property type="component" value="Unassembled WGS sequence"/>
</dbReference>
<dbReference type="PANTHER" id="PTHR22981:SF81">
    <property type="entry name" value="DEHYDROGENASE, PUTATIVE-RELATED"/>
    <property type="match status" value="1"/>
</dbReference>
<dbReference type="PANTHER" id="PTHR22981">
    <property type="entry name" value="3-HYDROXYISOBUTYRATE DEHYDROGENASE-RELATED"/>
    <property type="match status" value="1"/>
</dbReference>
<dbReference type="EMBL" id="LAQI01000239">
    <property type="protein sequence ID" value="KKY14270.1"/>
    <property type="molecule type" value="Genomic_DNA"/>
</dbReference>
<dbReference type="GO" id="GO:0050661">
    <property type="term" value="F:NADP binding"/>
    <property type="evidence" value="ECO:0007669"/>
    <property type="project" value="InterPro"/>
</dbReference>
<name>A0A0G2GAV6_9PEZI</name>
<reference evidence="2 3" key="2">
    <citation type="submission" date="2015-05" db="EMBL/GenBank/DDBJ databases">
        <title>Distinctive expansion of gene families associated with plant cell wall degradation and secondary metabolism in the genomes of grapevine trunk pathogens.</title>
        <authorList>
            <person name="Lawrence D.P."/>
            <person name="Travadon R."/>
            <person name="Rolshausen P.E."/>
            <person name="Baumgartner K."/>
        </authorList>
    </citation>
    <scope>NUCLEOTIDE SEQUENCE [LARGE SCALE GENOMIC DNA]</scope>
    <source>
        <strain evidence="2">DS831</strain>
    </source>
</reference>
<protein>
    <submittedName>
        <fullName evidence="2">Putative 3-hydroxyisobutyrate dehydrogenase</fullName>
    </submittedName>
</protein>